<feature type="transmembrane region" description="Helical" evidence="6">
    <location>
        <begin position="424"/>
        <end position="446"/>
    </location>
</feature>
<evidence type="ECO:0000313" key="9">
    <source>
        <dbReference type="Proteomes" id="UP000627838"/>
    </source>
</evidence>
<dbReference type="EMBL" id="JADBDZ010000001">
    <property type="protein sequence ID" value="MBE1531219.1"/>
    <property type="molecule type" value="Genomic_DNA"/>
</dbReference>
<dbReference type="InterPro" id="IPR038766">
    <property type="entry name" value="Membrane_comp_ABC_pdt"/>
</dbReference>
<feature type="transmembrane region" description="Helical" evidence="6">
    <location>
        <begin position="245"/>
        <end position="271"/>
    </location>
</feature>
<keyword evidence="2" id="KW-1003">Cell membrane</keyword>
<evidence type="ECO:0000256" key="1">
    <source>
        <dbReference type="ARBA" id="ARBA00004651"/>
    </source>
</evidence>
<evidence type="ECO:0000313" key="8">
    <source>
        <dbReference type="EMBL" id="MBE1531219.1"/>
    </source>
</evidence>
<evidence type="ECO:0000256" key="3">
    <source>
        <dbReference type="ARBA" id="ARBA00022692"/>
    </source>
</evidence>
<dbReference type="PANTHER" id="PTHR30287">
    <property type="entry name" value="MEMBRANE COMPONENT OF PREDICTED ABC SUPERFAMILY METABOLITE UPTAKE TRANSPORTER"/>
    <property type="match status" value="1"/>
</dbReference>
<feature type="transmembrane region" description="Helical" evidence="6">
    <location>
        <begin position="801"/>
        <end position="826"/>
    </location>
</feature>
<keyword evidence="9" id="KW-1185">Reference proteome</keyword>
<reference evidence="8 9" key="1">
    <citation type="submission" date="2020-10" db="EMBL/GenBank/DDBJ databases">
        <title>Sequencing the genomes of 1000 actinobacteria strains.</title>
        <authorList>
            <person name="Klenk H.-P."/>
        </authorList>
    </citation>
    <scope>NUCLEOTIDE SEQUENCE [LARGE SCALE GENOMIC DNA]</scope>
    <source>
        <strain evidence="8 9">DSM 46744</strain>
    </source>
</reference>
<evidence type="ECO:0000256" key="2">
    <source>
        <dbReference type="ARBA" id="ARBA00022475"/>
    </source>
</evidence>
<comment type="subcellular location">
    <subcellularLocation>
        <location evidence="1">Cell membrane</location>
        <topology evidence="1">Multi-pass membrane protein</topology>
    </subcellularLocation>
</comment>
<dbReference type="RefSeq" id="WP_192758123.1">
    <property type="nucleotide sequence ID" value="NZ_JADBDZ010000001.1"/>
</dbReference>
<feature type="transmembrane region" description="Helical" evidence="6">
    <location>
        <begin position="711"/>
        <end position="735"/>
    </location>
</feature>
<keyword evidence="3 6" id="KW-0812">Transmembrane</keyword>
<evidence type="ECO:0000256" key="4">
    <source>
        <dbReference type="ARBA" id="ARBA00022989"/>
    </source>
</evidence>
<evidence type="ECO:0000256" key="6">
    <source>
        <dbReference type="SAM" id="Phobius"/>
    </source>
</evidence>
<comment type="caution">
    <text evidence="8">The sequence shown here is derived from an EMBL/GenBank/DDBJ whole genome shotgun (WGS) entry which is preliminary data.</text>
</comment>
<organism evidence="8 9">
    <name type="scientific">Actinomadura algeriensis</name>
    <dbReference type="NCBI Taxonomy" id="1679523"/>
    <lineage>
        <taxon>Bacteria</taxon>
        <taxon>Bacillati</taxon>
        <taxon>Actinomycetota</taxon>
        <taxon>Actinomycetes</taxon>
        <taxon>Streptosporangiales</taxon>
        <taxon>Thermomonosporaceae</taxon>
        <taxon>Actinomadura</taxon>
    </lineage>
</organism>
<keyword evidence="5 6" id="KW-0472">Membrane</keyword>
<dbReference type="Proteomes" id="UP000627838">
    <property type="component" value="Unassembled WGS sequence"/>
</dbReference>
<dbReference type="PROSITE" id="PS51257">
    <property type="entry name" value="PROKAR_LIPOPROTEIN"/>
    <property type="match status" value="1"/>
</dbReference>
<feature type="domain" description="ABC3 transporter permease C-terminal" evidence="7">
    <location>
        <begin position="251"/>
        <end position="366"/>
    </location>
</feature>
<protein>
    <submittedName>
        <fullName evidence="8">ABC transport system permease protein</fullName>
    </submittedName>
</protein>
<dbReference type="Pfam" id="PF02687">
    <property type="entry name" value="FtsX"/>
    <property type="match status" value="2"/>
</dbReference>
<feature type="transmembrane region" description="Helical" evidence="6">
    <location>
        <begin position="389"/>
        <end position="409"/>
    </location>
</feature>
<proteinExistence type="predicted"/>
<keyword evidence="4 6" id="KW-1133">Transmembrane helix</keyword>
<name>A0ABR9JKY8_9ACTN</name>
<dbReference type="InterPro" id="IPR003838">
    <property type="entry name" value="ABC3_permease_C"/>
</dbReference>
<gene>
    <name evidence="8" type="ORF">H4W34_001052</name>
</gene>
<sequence length="839" mass="84538">MIGISLRTLRFHAAGFLASFVAMFLGAVIVIGCGGLLESGIHRAAPPQRLGAAPIVVTGDQRYHGTASDEVFAERVPVDAGLAGELASVPGVTGVAADVSFPVRLTRGGRELTGHGWSSARLGPVALAEGAPPSGDGQVVLPAGLGVRPGETVELLVGGGAARYRVSGLADGPGGAFLTDAEAGRVTGRPGKVDSIGVFTAPGTDAAAVRRGVAAVVDGRQIAVLTGDERGRAENPGVMSEGEDLIALAAAFGGLSAMVTVFGVAATLGLSIRRRWRETALLRAVGATPGQVRRLIVGETMLLAVLATGLACLPGPRVGRWLLAAFAEAGVVPDTLAYRAGSVPLIAGAGTALLTALGAAYVAAHGAVRTRPVEALAEASVESRRFGKIRIALGLGFVAGGAALALGTARSDAPDAAGVATPAAMVWTAGFALLGPVLATVVTAALRRPVRAVTGYAGHLATENARARTARLTGAVLPVMLAAGLALALIYMQTTQTKGAREMFEDGLRADLAVTSAAGGLPPAMVGEIARHPGVAAASAQVTSIGFIEPAELAGPLVHEGDGGEGAPQPPVMSLLGVTAAAVDRTTAFRATGGSLDALDGATVALPERYAGPYEIGDTVPMRLGDGSRAALELVATVDSPPGYETALLPAERLLPHTDGGLVPQILVSAEPGADRARLAGALAESHPGLRVVDRATLSELRAEQDGTQAWMSWLVLAVVVGYAVIALVNAQIVATGERRREFGLLRLAGAARRQVLRMMAVEAALVTAVGVAAGLLVAAVTLVPLSLSVLDVPVPDGSPWILVAVIAAALGLTLAATLLPTLALLRDRPGAAVAGERG</sequence>
<evidence type="ECO:0000259" key="7">
    <source>
        <dbReference type="Pfam" id="PF02687"/>
    </source>
</evidence>
<feature type="transmembrane region" description="Helical" evidence="6">
    <location>
        <begin position="472"/>
        <end position="492"/>
    </location>
</feature>
<feature type="transmembrane region" description="Helical" evidence="6">
    <location>
        <begin position="756"/>
        <end position="781"/>
    </location>
</feature>
<evidence type="ECO:0000256" key="5">
    <source>
        <dbReference type="ARBA" id="ARBA00023136"/>
    </source>
</evidence>
<accession>A0ABR9JKY8</accession>
<dbReference type="PANTHER" id="PTHR30287:SF1">
    <property type="entry name" value="INNER MEMBRANE PROTEIN"/>
    <property type="match status" value="1"/>
</dbReference>
<feature type="transmembrane region" description="Helical" evidence="6">
    <location>
        <begin position="345"/>
        <end position="368"/>
    </location>
</feature>
<feature type="transmembrane region" description="Helical" evidence="6">
    <location>
        <begin position="12"/>
        <end position="37"/>
    </location>
</feature>
<feature type="domain" description="ABC3 transporter permease C-terminal" evidence="7">
    <location>
        <begin position="715"/>
        <end position="827"/>
    </location>
</feature>